<evidence type="ECO:0000256" key="5">
    <source>
        <dbReference type="ARBA" id="ARBA00022801"/>
    </source>
</evidence>
<evidence type="ECO:0000256" key="7">
    <source>
        <dbReference type="SAM" id="Coils"/>
    </source>
</evidence>
<feature type="domain" description="5'-3' exonuclease" evidence="8">
    <location>
        <begin position="29"/>
        <end position="360"/>
    </location>
</feature>
<dbReference type="InterPro" id="IPR002421">
    <property type="entry name" value="5-3_exonuclease"/>
</dbReference>
<dbReference type="InterPro" id="IPR006084">
    <property type="entry name" value="XPG/Rad2"/>
</dbReference>
<evidence type="ECO:0000256" key="4">
    <source>
        <dbReference type="ARBA" id="ARBA00022759"/>
    </source>
</evidence>
<evidence type="ECO:0000259" key="8">
    <source>
        <dbReference type="SMART" id="SM00475"/>
    </source>
</evidence>
<dbReference type="EMBL" id="MN739934">
    <property type="protein sequence ID" value="QHT78578.1"/>
    <property type="molecule type" value="Genomic_DNA"/>
</dbReference>
<keyword evidence="3" id="KW-0479">Metal-binding</keyword>
<dbReference type="Pfam" id="PF00752">
    <property type="entry name" value="XPG_N"/>
    <property type="match status" value="1"/>
</dbReference>
<feature type="domain" description="XPG-I" evidence="9">
    <location>
        <begin position="188"/>
        <end position="257"/>
    </location>
</feature>
<keyword evidence="2" id="KW-0540">Nuclease</keyword>
<dbReference type="SMART" id="SM00279">
    <property type="entry name" value="HhH2"/>
    <property type="match status" value="1"/>
</dbReference>
<evidence type="ECO:0000256" key="1">
    <source>
        <dbReference type="ARBA" id="ARBA00001946"/>
    </source>
</evidence>
<sequence length="375" mass="43629">MGLDGFLAYVKKEHSDVIINEHITLYSHQRIFMDVSSYIYKYISIFGNQSSRWLGCIFQMFLSLKSYKVHVVPVFDGKPPDEKKEELEDRKEKRQKAKDKIKNIESAVEAYKEKTLTEEQTKLLQDIIKDLQNKNKSTKLKTLLFDIGDDLTITDNDITDIENYLFSLQRTTFYMGAKEMELVKELLNILGIPFLQSPDEAESMCAYLCRKGFGSAVISCDTDCFAHGCPITVLTYEPSTGTIMSIKLKDLLESMEMTYEQFVDFSILIGCDYNKKSKIKGIGPAKASELLKEYKSIEEILKQEKMKKYDLTKFEYKHIRTLFNKDYEKAKIKKHKLIDRDALEEFISIHNININSNRLEKMINECEKEPEITFE</sequence>
<dbReference type="SMART" id="SM00475">
    <property type="entry name" value="53EXOc"/>
    <property type="match status" value="1"/>
</dbReference>
<dbReference type="PANTHER" id="PTHR11081">
    <property type="entry name" value="FLAP ENDONUCLEASE FAMILY MEMBER"/>
    <property type="match status" value="1"/>
</dbReference>
<dbReference type="Gene3D" id="3.40.50.1010">
    <property type="entry name" value="5'-nuclease"/>
    <property type="match status" value="1"/>
</dbReference>
<dbReference type="Gene3D" id="1.10.150.20">
    <property type="entry name" value="5' to 3' exonuclease, C-terminal subdomain"/>
    <property type="match status" value="1"/>
</dbReference>
<dbReference type="GO" id="GO:0003677">
    <property type="term" value="F:DNA binding"/>
    <property type="evidence" value="ECO:0007669"/>
    <property type="project" value="InterPro"/>
</dbReference>
<dbReference type="GO" id="GO:0008409">
    <property type="term" value="F:5'-3' exonuclease activity"/>
    <property type="evidence" value="ECO:0007669"/>
    <property type="project" value="InterPro"/>
</dbReference>
<dbReference type="PANTHER" id="PTHR11081:SF9">
    <property type="entry name" value="FLAP ENDONUCLEASE 1"/>
    <property type="match status" value="1"/>
</dbReference>
<feature type="coiled-coil region" evidence="7">
    <location>
        <begin position="84"/>
        <end position="114"/>
    </location>
</feature>
<dbReference type="SUPFAM" id="SSF47807">
    <property type="entry name" value="5' to 3' exonuclease, C-terminal subdomain"/>
    <property type="match status" value="1"/>
</dbReference>
<comment type="cofactor">
    <cofactor evidence="1">
        <name>Mg(2+)</name>
        <dbReference type="ChEBI" id="CHEBI:18420"/>
    </cofactor>
</comment>
<accession>A0A6C0HDB9</accession>
<evidence type="ECO:0000256" key="6">
    <source>
        <dbReference type="ARBA" id="ARBA00022842"/>
    </source>
</evidence>
<dbReference type="InterPro" id="IPR008918">
    <property type="entry name" value="HhH2"/>
</dbReference>
<dbReference type="InterPro" id="IPR036279">
    <property type="entry name" value="5-3_exonuclease_C_sf"/>
</dbReference>
<keyword evidence="5" id="KW-0378">Hydrolase</keyword>
<dbReference type="AlphaFoldDB" id="A0A6C0HDB9"/>
<evidence type="ECO:0000256" key="3">
    <source>
        <dbReference type="ARBA" id="ARBA00022723"/>
    </source>
</evidence>
<proteinExistence type="predicted"/>
<dbReference type="GO" id="GO:0017108">
    <property type="term" value="F:5'-flap endonuclease activity"/>
    <property type="evidence" value="ECO:0007669"/>
    <property type="project" value="TreeGrafter"/>
</dbReference>
<evidence type="ECO:0008006" key="12">
    <source>
        <dbReference type="Google" id="ProtNLM"/>
    </source>
</evidence>
<keyword evidence="6" id="KW-0460">Magnesium</keyword>
<keyword evidence="4" id="KW-0255">Endonuclease</keyword>
<dbReference type="SUPFAM" id="SSF88723">
    <property type="entry name" value="PIN domain-like"/>
    <property type="match status" value="1"/>
</dbReference>
<evidence type="ECO:0000313" key="11">
    <source>
        <dbReference type="EMBL" id="QHT78578.1"/>
    </source>
</evidence>
<dbReference type="InterPro" id="IPR029060">
    <property type="entry name" value="PIN-like_dom_sf"/>
</dbReference>
<keyword evidence="7" id="KW-0175">Coiled coil</keyword>
<dbReference type="Pfam" id="PF00867">
    <property type="entry name" value="XPG_I"/>
    <property type="match status" value="1"/>
</dbReference>
<evidence type="ECO:0000259" key="9">
    <source>
        <dbReference type="SMART" id="SM00484"/>
    </source>
</evidence>
<dbReference type="InterPro" id="IPR006086">
    <property type="entry name" value="XPG-I_dom"/>
</dbReference>
<name>A0A6C0HDB9_9ZZZZ</name>
<evidence type="ECO:0000256" key="2">
    <source>
        <dbReference type="ARBA" id="ARBA00022722"/>
    </source>
</evidence>
<dbReference type="GO" id="GO:0046872">
    <property type="term" value="F:metal ion binding"/>
    <property type="evidence" value="ECO:0007669"/>
    <property type="project" value="UniProtKB-KW"/>
</dbReference>
<feature type="domain" description="XPG N-terminal" evidence="10">
    <location>
        <begin position="1"/>
        <end position="97"/>
    </location>
</feature>
<dbReference type="PRINTS" id="PR00853">
    <property type="entry name" value="XPGRADSUPER"/>
</dbReference>
<reference evidence="11" key="1">
    <citation type="journal article" date="2020" name="Nature">
        <title>Giant virus diversity and host interactions through global metagenomics.</title>
        <authorList>
            <person name="Schulz F."/>
            <person name="Roux S."/>
            <person name="Paez-Espino D."/>
            <person name="Jungbluth S."/>
            <person name="Walsh D.A."/>
            <person name="Denef V.J."/>
            <person name="McMahon K.D."/>
            <person name="Konstantinidis K.T."/>
            <person name="Eloe-Fadrosh E.A."/>
            <person name="Kyrpides N.C."/>
            <person name="Woyke T."/>
        </authorList>
    </citation>
    <scope>NUCLEOTIDE SEQUENCE</scope>
    <source>
        <strain evidence="11">GVMAG-M-3300023179-92</strain>
    </source>
</reference>
<evidence type="ECO:0000259" key="10">
    <source>
        <dbReference type="SMART" id="SM00485"/>
    </source>
</evidence>
<protein>
    <recommendedName>
        <fullName evidence="12">XPG N-terminal domain-containing protein</fullName>
    </recommendedName>
</protein>
<dbReference type="InterPro" id="IPR006085">
    <property type="entry name" value="XPG_DNA_repair_N"/>
</dbReference>
<organism evidence="11">
    <name type="scientific">viral metagenome</name>
    <dbReference type="NCBI Taxonomy" id="1070528"/>
    <lineage>
        <taxon>unclassified sequences</taxon>
        <taxon>metagenomes</taxon>
        <taxon>organismal metagenomes</taxon>
    </lineage>
</organism>
<dbReference type="SMART" id="SM00484">
    <property type="entry name" value="XPGI"/>
    <property type="match status" value="1"/>
</dbReference>
<dbReference type="SMART" id="SM00485">
    <property type="entry name" value="XPGN"/>
    <property type="match status" value="1"/>
</dbReference>